<organism evidence="1 2">
    <name type="scientific">Escherichia phage phT4A</name>
    <dbReference type="NCBI Taxonomy" id="1852638"/>
    <lineage>
        <taxon>Viruses</taxon>
        <taxon>Duplodnaviria</taxon>
        <taxon>Heunggongvirae</taxon>
        <taxon>Uroviricota</taxon>
        <taxon>Caudoviricetes</taxon>
        <taxon>Pantevenvirales</taxon>
        <taxon>Straboviridae</taxon>
        <taxon>Slopekvirus</taxon>
        <taxon>Slopekvirus pht4A</taxon>
    </lineage>
</organism>
<dbReference type="RefSeq" id="YP_010089130.1">
    <property type="nucleotide sequence ID" value="NC_055712.1"/>
</dbReference>
<dbReference type="KEGG" id="vg:65106582"/>
<proteinExistence type="predicted"/>
<dbReference type="Proteomes" id="UP000259013">
    <property type="component" value="Segment"/>
</dbReference>
<dbReference type="EMBL" id="KX130727">
    <property type="protein sequence ID" value="ANN86471.1"/>
    <property type="molecule type" value="Genomic_DNA"/>
</dbReference>
<evidence type="ECO:0000313" key="2">
    <source>
        <dbReference type="Proteomes" id="UP000259013"/>
    </source>
</evidence>
<evidence type="ECO:0000313" key="1">
    <source>
        <dbReference type="EMBL" id="ANN86471.1"/>
    </source>
</evidence>
<sequence>MKEFIEAIKSGNLVEAKKNFLLHHGRPQRSASSRIAR</sequence>
<keyword evidence="2" id="KW-1185">Reference proteome</keyword>
<dbReference type="GeneID" id="65106582"/>
<protein>
    <submittedName>
        <fullName evidence="1">Uncharacterized protein</fullName>
    </submittedName>
</protein>
<name>A0A193GZM3_9CAUD</name>
<reference evidence="1 2" key="1">
    <citation type="submission" date="2016-04" db="EMBL/GenBank/DDBJ databases">
        <title>Characterization and in vitro evaluation of new bacteriophages for the biocontrol of Escherichia coli.</title>
        <authorList>
            <person name="Pereira C."/>
            <person name="Moreirinha C."/>
            <person name="Cunha A."/>
            <person name="Lewicka M."/>
            <person name="Almeida P.J."/>
            <person name="Clemente C."/>
            <person name="Romalde J.L."/>
            <person name="Nunes M.L."/>
            <person name="Almeida A."/>
        </authorList>
    </citation>
    <scope>NUCLEOTIDE SEQUENCE [LARGE SCALE GENOMIC DNA]</scope>
</reference>
<accession>A0A193GZM3</accession>